<proteinExistence type="predicted"/>
<protein>
    <recommendedName>
        <fullName evidence="1">ParE-like toxin domain-containing protein</fullName>
    </recommendedName>
</protein>
<dbReference type="AlphaFoldDB" id="A0AAP2F1Z6"/>
<gene>
    <name evidence="2" type="ORF">I7V27_21445</name>
</gene>
<evidence type="ECO:0000313" key="3">
    <source>
        <dbReference type="Proteomes" id="UP000653275"/>
    </source>
</evidence>
<dbReference type="Pfam" id="PF24732">
    <property type="entry name" value="ParE_like"/>
    <property type="match status" value="1"/>
</dbReference>
<evidence type="ECO:0000313" key="2">
    <source>
        <dbReference type="EMBL" id="MBL5936991.1"/>
    </source>
</evidence>
<evidence type="ECO:0000259" key="1">
    <source>
        <dbReference type="Pfam" id="PF24732"/>
    </source>
</evidence>
<sequence length="72" mass="8806">MLKANKHAGNTILRKSFELLCRYYSGEKVYKLIKPHFYLSVRVSHRWRLLSKDNVRHWILMTHEKYNAYCIH</sequence>
<dbReference type="EMBL" id="JAENMS010000018">
    <property type="protein sequence ID" value="MBL5936991.1"/>
    <property type="molecule type" value="Genomic_DNA"/>
</dbReference>
<accession>A0AAP2F1Z6</accession>
<comment type="caution">
    <text evidence="2">The sequence shown here is derived from an EMBL/GenBank/DDBJ whole genome shotgun (WGS) entry which is preliminary data.</text>
</comment>
<organism evidence="2 3">
    <name type="scientific">Lelliottia amnigena</name>
    <name type="common">Enterobacter amnigenus</name>
    <dbReference type="NCBI Taxonomy" id="61646"/>
    <lineage>
        <taxon>Bacteria</taxon>
        <taxon>Pseudomonadati</taxon>
        <taxon>Pseudomonadota</taxon>
        <taxon>Gammaproteobacteria</taxon>
        <taxon>Enterobacterales</taxon>
        <taxon>Enterobacteriaceae</taxon>
        <taxon>Lelliottia</taxon>
    </lineage>
</organism>
<dbReference type="InterPro" id="IPR056925">
    <property type="entry name" value="ParE-like"/>
</dbReference>
<reference evidence="2" key="1">
    <citation type="submission" date="2020-12" db="EMBL/GenBank/DDBJ databases">
        <title>Draft genome sequence of Enterobacter spp., Lelliottia spp. and Serratia spp. isolated from drinking water reservoirs and lakes.</title>
        <authorList>
            <person name="Reitter C."/>
            <person name="Neuhaus K."/>
            <person name="Huegler M."/>
        </authorList>
    </citation>
    <scope>NUCLEOTIDE SEQUENCE</scope>
    <source>
        <strain evidence="2">TZW15</strain>
    </source>
</reference>
<feature type="domain" description="ParE-like toxin" evidence="1">
    <location>
        <begin position="12"/>
        <end position="67"/>
    </location>
</feature>
<dbReference type="Proteomes" id="UP000653275">
    <property type="component" value="Unassembled WGS sequence"/>
</dbReference>
<name>A0AAP2F1Z6_LELAM</name>